<protein>
    <submittedName>
        <fullName evidence="9">Metal ABC transporter, membrane protein</fullName>
    </submittedName>
</protein>
<dbReference type="InterPro" id="IPR000522">
    <property type="entry name" value="ABC_transptr_permease_BtuC"/>
</dbReference>
<reference evidence="10" key="1">
    <citation type="submission" date="2005-10" db="EMBL/GenBank/DDBJ databases">
        <title>Complete sequence of Pelobacter carbinolicus DSM 2380.</title>
        <authorList>
            <person name="Copeland A."/>
            <person name="Lucas S."/>
            <person name="Lapidus A."/>
            <person name="Barry K."/>
            <person name="Detter J.C."/>
            <person name="Glavina T."/>
            <person name="Hammon N."/>
            <person name="Israni S."/>
            <person name="Pitluck S."/>
            <person name="Chertkov O."/>
            <person name="Schmutz J."/>
            <person name="Larimer F."/>
            <person name="Land M."/>
            <person name="Kyrpides N."/>
            <person name="Ivanova N."/>
            <person name="Richardson P."/>
        </authorList>
    </citation>
    <scope>NUCLEOTIDE SEQUENCE [LARGE SCALE GENOMIC DNA]</scope>
    <source>
        <strain evidence="10">DSM 2380 / NBRC 103641 / GraBd1</strain>
    </source>
</reference>
<organism evidence="9 10">
    <name type="scientific">Syntrophotalea carbinolica (strain DSM 2380 / NBRC 103641 / GraBd1)</name>
    <name type="common">Pelobacter carbinolicus</name>
    <dbReference type="NCBI Taxonomy" id="338963"/>
    <lineage>
        <taxon>Bacteria</taxon>
        <taxon>Pseudomonadati</taxon>
        <taxon>Thermodesulfobacteriota</taxon>
        <taxon>Desulfuromonadia</taxon>
        <taxon>Desulfuromonadales</taxon>
        <taxon>Syntrophotaleaceae</taxon>
        <taxon>Syntrophotalea</taxon>
    </lineage>
</organism>
<evidence type="ECO:0000256" key="5">
    <source>
        <dbReference type="ARBA" id="ARBA00022692"/>
    </source>
</evidence>
<keyword evidence="7 8" id="KW-0472">Membrane</keyword>
<keyword evidence="3" id="KW-0813">Transport</keyword>
<evidence type="ECO:0000256" key="7">
    <source>
        <dbReference type="ARBA" id="ARBA00023136"/>
    </source>
</evidence>
<feature type="transmembrane region" description="Helical" evidence="8">
    <location>
        <begin position="131"/>
        <end position="151"/>
    </location>
</feature>
<evidence type="ECO:0000313" key="9">
    <source>
        <dbReference type="EMBL" id="ABA87723.1"/>
    </source>
</evidence>
<dbReference type="Pfam" id="PF01032">
    <property type="entry name" value="FecCD"/>
    <property type="match status" value="1"/>
</dbReference>
<dbReference type="Gene3D" id="1.10.3470.10">
    <property type="entry name" value="ABC transporter involved in vitamin B12 uptake, BtuC"/>
    <property type="match status" value="1"/>
</dbReference>
<dbReference type="HOGENOM" id="CLU_013016_0_3_7"/>
<proteinExistence type="inferred from homology"/>
<dbReference type="PANTHER" id="PTHR30472:SF25">
    <property type="entry name" value="ABC TRANSPORTER PERMEASE PROTEIN MJ0876-RELATED"/>
    <property type="match status" value="1"/>
</dbReference>
<evidence type="ECO:0000256" key="6">
    <source>
        <dbReference type="ARBA" id="ARBA00022989"/>
    </source>
</evidence>
<dbReference type="GO" id="GO:0005886">
    <property type="term" value="C:plasma membrane"/>
    <property type="evidence" value="ECO:0007669"/>
    <property type="project" value="UniProtKB-SubCell"/>
</dbReference>
<dbReference type="GO" id="GO:0033214">
    <property type="term" value="P:siderophore-iron import into cell"/>
    <property type="evidence" value="ECO:0007669"/>
    <property type="project" value="TreeGrafter"/>
</dbReference>
<evidence type="ECO:0000256" key="4">
    <source>
        <dbReference type="ARBA" id="ARBA00022475"/>
    </source>
</evidence>
<keyword evidence="6 8" id="KW-1133">Transmembrane helix</keyword>
<keyword evidence="10" id="KW-1185">Reference proteome</keyword>
<dbReference type="CDD" id="cd06550">
    <property type="entry name" value="TM_ABC_iron-siderophores_like"/>
    <property type="match status" value="1"/>
</dbReference>
<feature type="transmembrane region" description="Helical" evidence="8">
    <location>
        <begin position="77"/>
        <end position="97"/>
    </location>
</feature>
<dbReference type="AlphaFoldDB" id="Q3A7C1"/>
<dbReference type="eggNOG" id="COG0609">
    <property type="taxonomic scope" value="Bacteria"/>
</dbReference>
<dbReference type="InterPro" id="IPR037294">
    <property type="entry name" value="ABC_BtuC-like"/>
</dbReference>
<feature type="transmembrane region" description="Helical" evidence="8">
    <location>
        <begin position="208"/>
        <end position="229"/>
    </location>
</feature>
<accession>Q3A7C1</accession>
<gene>
    <name evidence="9" type="ordered locus">Pcar_0463</name>
</gene>
<dbReference type="GO" id="GO:0022857">
    <property type="term" value="F:transmembrane transporter activity"/>
    <property type="evidence" value="ECO:0007669"/>
    <property type="project" value="InterPro"/>
</dbReference>
<dbReference type="KEGG" id="pca:Pcar_0463"/>
<dbReference type="SUPFAM" id="SSF81345">
    <property type="entry name" value="ABC transporter involved in vitamin B12 uptake, BtuC"/>
    <property type="match status" value="1"/>
</dbReference>
<sequence length="351" mass="37352">MNRRSDRRHFFITSVVAISAATLLLLIGMFLSIRIGPWEIGLQDIGRILAAKVLHMDMPSDPALEAIVWLGRVPRTLTGVLVGFALGAAGTIMQGIFKNPMASPGVIGTSSGAALGAVSAIYIGWAATSIYAVPSFAILFAFLSMLIVLGIATSGGLTSRYTLLLAGIAFNAIFGALTSLVIVLSTDQFEMARQIVGWLMGDLTNRSWQHVHIVLLVTLIGTLWSMLYARDLNIIMLSEEIAANLGVNVTRSRNMLLFFAALLTGGAIAVSGAIGFVGLIAPHIMRSFVGSDNRALIPSAGVLGGALVVFSDCVVRVWGGGGLRIGVLTALLGGPFFLYLIIRDRRKFVFF</sequence>
<dbReference type="Proteomes" id="UP000002534">
    <property type="component" value="Chromosome"/>
</dbReference>
<dbReference type="OrthoDB" id="9782305at2"/>
<dbReference type="EMBL" id="CP000142">
    <property type="protein sequence ID" value="ABA87723.1"/>
    <property type="molecule type" value="Genomic_DNA"/>
</dbReference>
<keyword evidence="4" id="KW-1003">Cell membrane</keyword>
<feature type="transmembrane region" description="Helical" evidence="8">
    <location>
        <begin position="322"/>
        <end position="342"/>
    </location>
</feature>
<comment type="similarity">
    <text evidence="2">Belongs to the binding-protein-dependent transport system permease family. FecCD subfamily.</text>
</comment>
<evidence type="ECO:0000256" key="2">
    <source>
        <dbReference type="ARBA" id="ARBA00007935"/>
    </source>
</evidence>
<evidence type="ECO:0000256" key="1">
    <source>
        <dbReference type="ARBA" id="ARBA00004651"/>
    </source>
</evidence>
<evidence type="ECO:0000256" key="8">
    <source>
        <dbReference type="SAM" id="Phobius"/>
    </source>
</evidence>
<name>Q3A7C1_SYNC1</name>
<feature type="transmembrane region" description="Helical" evidence="8">
    <location>
        <begin position="256"/>
        <end position="284"/>
    </location>
</feature>
<comment type="subcellular location">
    <subcellularLocation>
        <location evidence="1">Cell membrane</location>
        <topology evidence="1">Multi-pass membrane protein</topology>
    </subcellularLocation>
</comment>
<reference evidence="9 10" key="2">
    <citation type="journal article" date="2012" name="BMC Genomics">
        <title>The genome of Pelobacter carbinolicus reveals surprising metabolic capabilities and physiological features.</title>
        <authorList>
            <person name="Aklujkar M."/>
            <person name="Haveman S.A."/>
            <person name="Didonato R.Jr."/>
            <person name="Chertkov O."/>
            <person name="Han C.S."/>
            <person name="Land M.L."/>
            <person name="Brown P."/>
            <person name="Lovley D.R."/>
        </authorList>
    </citation>
    <scope>NUCLEOTIDE SEQUENCE [LARGE SCALE GENOMIC DNA]</scope>
    <source>
        <strain evidence="10">DSM 2380 / NBRC 103641 / GraBd1</strain>
    </source>
</reference>
<feature type="transmembrane region" description="Helical" evidence="8">
    <location>
        <begin position="12"/>
        <end position="33"/>
    </location>
</feature>
<dbReference type="PANTHER" id="PTHR30472">
    <property type="entry name" value="FERRIC ENTEROBACTIN TRANSPORT SYSTEM PERMEASE PROTEIN"/>
    <property type="match status" value="1"/>
</dbReference>
<dbReference type="STRING" id="338963.Pcar_0463"/>
<keyword evidence="5 8" id="KW-0812">Transmembrane</keyword>
<dbReference type="RefSeq" id="WP_011340146.1">
    <property type="nucleotide sequence ID" value="NC_007498.2"/>
</dbReference>
<evidence type="ECO:0000313" key="10">
    <source>
        <dbReference type="Proteomes" id="UP000002534"/>
    </source>
</evidence>
<dbReference type="FunFam" id="1.10.3470.10:FF:000001">
    <property type="entry name" value="Vitamin B12 ABC transporter permease BtuC"/>
    <property type="match status" value="1"/>
</dbReference>
<feature type="transmembrane region" description="Helical" evidence="8">
    <location>
        <begin position="104"/>
        <end position="125"/>
    </location>
</feature>
<feature type="transmembrane region" description="Helical" evidence="8">
    <location>
        <begin position="163"/>
        <end position="184"/>
    </location>
</feature>
<evidence type="ECO:0000256" key="3">
    <source>
        <dbReference type="ARBA" id="ARBA00022448"/>
    </source>
</evidence>